<keyword evidence="2" id="KW-1185">Reference proteome</keyword>
<dbReference type="AlphaFoldDB" id="A0A4R8MBC0"/>
<comment type="caution">
    <text evidence="1">The sequence shown here is derived from an EMBL/GenBank/DDBJ whole genome shotgun (WGS) entry which is preliminary data.</text>
</comment>
<proteinExistence type="predicted"/>
<organism evidence="1 2">
    <name type="scientific">Algibacter lectus</name>
    <dbReference type="NCBI Taxonomy" id="221126"/>
    <lineage>
        <taxon>Bacteria</taxon>
        <taxon>Pseudomonadati</taxon>
        <taxon>Bacteroidota</taxon>
        <taxon>Flavobacteriia</taxon>
        <taxon>Flavobacteriales</taxon>
        <taxon>Flavobacteriaceae</taxon>
        <taxon>Algibacter</taxon>
    </lineage>
</organism>
<sequence length="129" mass="15089">MEIEKLTKKFIISLESILKKIELESIDDILDSRDSDLFSSQWIKAWNEMSAEKINLERELEEIFKLVFRKTESDDLSAYITEDFELIANHLKLKENNWVTSLCNSYFNGKIPEGKIKASNKTLVELLNE</sequence>
<evidence type="ECO:0000313" key="1">
    <source>
        <dbReference type="EMBL" id="TDY61552.1"/>
    </source>
</evidence>
<reference evidence="1 2" key="1">
    <citation type="submission" date="2019-03" db="EMBL/GenBank/DDBJ databases">
        <title>Genomic Encyclopedia of Type Strains, Phase III (KMG-III): the genomes of soil and plant-associated and newly described type strains.</title>
        <authorList>
            <person name="Whitman W."/>
        </authorList>
    </citation>
    <scope>NUCLEOTIDE SEQUENCE [LARGE SCALE GENOMIC DNA]</scope>
    <source>
        <strain evidence="1 2">CECT 8301</strain>
    </source>
</reference>
<gene>
    <name evidence="1" type="ORF">DFQ06_2890</name>
</gene>
<accession>A0A4R8MBC0</accession>
<protein>
    <submittedName>
        <fullName evidence="1">Uncharacterized protein</fullName>
    </submittedName>
</protein>
<name>A0A4R8MBC0_9FLAO</name>
<evidence type="ECO:0000313" key="2">
    <source>
        <dbReference type="Proteomes" id="UP000294824"/>
    </source>
</evidence>
<dbReference type="Proteomes" id="UP000294824">
    <property type="component" value="Unassembled WGS sequence"/>
</dbReference>
<dbReference type="EMBL" id="SORL01000009">
    <property type="protein sequence ID" value="TDY61552.1"/>
    <property type="molecule type" value="Genomic_DNA"/>
</dbReference>
<dbReference type="RefSeq" id="WP_133968276.1">
    <property type="nucleotide sequence ID" value="NZ_SORL01000009.1"/>
</dbReference>